<dbReference type="eggNOG" id="arCOG01444">
    <property type="taxonomic scope" value="Archaea"/>
</dbReference>
<evidence type="ECO:0000256" key="5">
    <source>
        <dbReference type="ARBA" id="ARBA00023118"/>
    </source>
</evidence>
<dbReference type="NCBIfam" id="TIGR01587">
    <property type="entry name" value="cas3_core"/>
    <property type="match status" value="1"/>
</dbReference>
<keyword evidence="3 7" id="KW-0347">Helicase</keyword>
<reference evidence="7 8" key="1">
    <citation type="journal article" date="2007" name="Archaea">
        <title>The genome of Hyperthermus butylicus: a sulfur-reducing, peptide fermenting, neutrophilic Crenarchaeote growing up to 108 degrees C.</title>
        <authorList>
            <person name="Brugger K."/>
            <person name="Chen L."/>
            <person name="Stark M."/>
            <person name="Zibat A."/>
            <person name="Redder P."/>
            <person name="Ruepp A."/>
            <person name="Awayez M."/>
            <person name="She Q."/>
            <person name="Garrett R.A."/>
            <person name="Klenk H.P."/>
        </authorList>
    </citation>
    <scope>NUCLEOTIDE SEQUENCE [LARGE SCALE GENOMIC DNA]</scope>
    <source>
        <strain evidence="8">DSM 5456 / JCM 9403 / PLM1-5</strain>
    </source>
</reference>
<keyword evidence="4" id="KW-0067">ATP-binding</keyword>
<keyword evidence="2" id="KW-0378">Hydrolase</keyword>
<dbReference type="HOGENOM" id="CLU_031100_0_0_2"/>
<dbReference type="RefSeq" id="WP_011821815.1">
    <property type="nucleotide sequence ID" value="NC_008818.1"/>
</dbReference>
<dbReference type="SMART" id="SM00490">
    <property type="entry name" value="HELICc"/>
    <property type="match status" value="1"/>
</dbReference>
<dbReference type="InterPro" id="IPR054712">
    <property type="entry name" value="Cas3-like_dom"/>
</dbReference>
<dbReference type="PROSITE" id="PS51194">
    <property type="entry name" value="HELICASE_CTER"/>
    <property type="match status" value="1"/>
</dbReference>
<feature type="domain" description="Helicase C-terminal" evidence="6">
    <location>
        <begin position="157"/>
        <end position="329"/>
    </location>
</feature>
<evidence type="ECO:0000256" key="1">
    <source>
        <dbReference type="ARBA" id="ARBA00022741"/>
    </source>
</evidence>
<dbReference type="AlphaFoldDB" id="A2BKI6"/>
<dbReference type="GO" id="GO:0005524">
    <property type="term" value="F:ATP binding"/>
    <property type="evidence" value="ECO:0007669"/>
    <property type="project" value="UniProtKB-KW"/>
</dbReference>
<name>A2BKI6_HYPBU</name>
<dbReference type="GO" id="GO:0016787">
    <property type="term" value="F:hydrolase activity"/>
    <property type="evidence" value="ECO:0007669"/>
    <property type="project" value="UniProtKB-KW"/>
</dbReference>
<dbReference type="GeneID" id="4782259"/>
<evidence type="ECO:0000256" key="3">
    <source>
        <dbReference type="ARBA" id="ARBA00022806"/>
    </source>
</evidence>
<dbReference type="PANTHER" id="PTHR47963">
    <property type="entry name" value="DEAD-BOX ATP-DEPENDENT RNA HELICASE 47, MITOCHONDRIAL"/>
    <property type="match status" value="1"/>
</dbReference>
<dbReference type="PANTHER" id="PTHR47963:SF9">
    <property type="entry name" value="CRISPR-ASSOCIATED ENDONUCLEASE_HELICASE CAS3"/>
    <property type="match status" value="1"/>
</dbReference>
<dbReference type="Gene3D" id="3.40.50.300">
    <property type="entry name" value="P-loop containing nucleotide triphosphate hydrolases"/>
    <property type="match status" value="1"/>
</dbReference>
<dbReference type="InterPro" id="IPR006474">
    <property type="entry name" value="Helicase_Cas3_CRISPR-ass_core"/>
</dbReference>
<dbReference type="InterPro" id="IPR027417">
    <property type="entry name" value="P-loop_NTPase"/>
</dbReference>
<dbReference type="EnsemblBacteria" id="ABM80497">
    <property type="protein sequence ID" value="ABM80497"/>
    <property type="gene ID" value="Hbut_0640"/>
</dbReference>
<dbReference type="EMBL" id="CP000493">
    <property type="protein sequence ID" value="ABM80497.1"/>
    <property type="molecule type" value="Genomic_DNA"/>
</dbReference>
<dbReference type="GO" id="GO:0051607">
    <property type="term" value="P:defense response to virus"/>
    <property type="evidence" value="ECO:0007669"/>
    <property type="project" value="UniProtKB-KW"/>
</dbReference>
<evidence type="ECO:0000259" key="6">
    <source>
        <dbReference type="PROSITE" id="PS51194"/>
    </source>
</evidence>
<keyword evidence="1" id="KW-0547">Nucleotide-binding</keyword>
<protein>
    <submittedName>
        <fullName evidence="7">Helicase</fullName>
    </submittedName>
</protein>
<proteinExistence type="predicted"/>
<evidence type="ECO:0000313" key="8">
    <source>
        <dbReference type="Proteomes" id="UP000002593"/>
    </source>
</evidence>
<keyword evidence="8" id="KW-1185">Reference proteome</keyword>
<dbReference type="InterPro" id="IPR001650">
    <property type="entry name" value="Helicase_C-like"/>
</dbReference>
<dbReference type="Pfam" id="PF22590">
    <property type="entry name" value="Cas3-like_C_2"/>
    <property type="match status" value="1"/>
</dbReference>
<evidence type="ECO:0000313" key="7">
    <source>
        <dbReference type="EMBL" id="ABM80497.1"/>
    </source>
</evidence>
<dbReference type="GO" id="GO:0003723">
    <property type="term" value="F:RNA binding"/>
    <property type="evidence" value="ECO:0007669"/>
    <property type="project" value="TreeGrafter"/>
</dbReference>
<dbReference type="SUPFAM" id="SSF52540">
    <property type="entry name" value="P-loop containing nucleoside triphosphate hydrolases"/>
    <property type="match status" value="1"/>
</dbReference>
<dbReference type="STRING" id="415426.Hbut_0640"/>
<keyword evidence="5" id="KW-0051">Antiviral defense</keyword>
<gene>
    <name evidence="7" type="ordered locus">Hbut_0640</name>
</gene>
<evidence type="ECO:0000256" key="4">
    <source>
        <dbReference type="ARBA" id="ARBA00022840"/>
    </source>
</evidence>
<sequence>MPGLSLDPEGYSPFMLRRAVVSTLDSFALNLARLPVAELSLVLTGYEMRRLEGHYELPRASILTSLVVFDEAHLYAEPWLEGETPFSRLYLSTVLPILRDTRTPVVVETATMSTKLTESIAATTGATVLAVCRSCNRCGKGWKCIPDTAFEEENMFDWKTVILKTSSEAIRLAVDHAEAGRKVLYAVNTVGSALKTYRELRAMLGEENVVLVHGRLAQRDREEAIKKIERAKVVVATQVVEAGVDVDAEVLVTEAAAPSSLAQRAGRLCRSQRTAEKCRSDPPIVAIYVPNTLHPYGSIAVETVKTVKQLVEARRVGIEWRLLDDNGGRKSFRHLVEAHEAVGLEVEQPRAKLLAYRRLLANVVASALGDPRPARMLIEQFCSLVRGTALVHLAAPLNEGYDFLEAPLDWLRARGRWKSLLNCSNGICNVIGIGYAGEEPEVVEAQAPARDVEAMLANCSSYLRTYYKLLENLSKDTGARLHTIALALREDAYTPGIGLKTL</sequence>
<accession>A2BKI6</accession>
<dbReference type="GO" id="GO:0003724">
    <property type="term" value="F:RNA helicase activity"/>
    <property type="evidence" value="ECO:0007669"/>
    <property type="project" value="TreeGrafter"/>
</dbReference>
<organism evidence="7 8">
    <name type="scientific">Hyperthermus butylicus (strain DSM 5456 / JCM 9403 / PLM1-5)</name>
    <dbReference type="NCBI Taxonomy" id="415426"/>
    <lineage>
        <taxon>Archaea</taxon>
        <taxon>Thermoproteota</taxon>
        <taxon>Thermoprotei</taxon>
        <taxon>Desulfurococcales</taxon>
        <taxon>Pyrodictiaceae</taxon>
        <taxon>Hyperthermus</taxon>
    </lineage>
</organism>
<dbReference type="OrthoDB" id="43851at2157"/>
<evidence type="ECO:0000256" key="2">
    <source>
        <dbReference type="ARBA" id="ARBA00022801"/>
    </source>
</evidence>
<dbReference type="Proteomes" id="UP000002593">
    <property type="component" value="Chromosome"/>
</dbReference>
<dbReference type="InterPro" id="IPR050547">
    <property type="entry name" value="DEAD_box_RNA_helicases"/>
</dbReference>
<dbReference type="KEGG" id="hbu:Hbut_0640"/>